<evidence type="ECO:0000259" key="8">
    <source>
        <dbReference type="PROSITE" id="PS51918"/>
    </source>
</evidence>
<evidence type="ECO:0000313" key="9">
    <source>
        <dbReference type="EMBL" id="EEH64465.1"/>
    </source>
</evidence>
<dbReference type="InterPro" id="IPR034491">
    <property type="entry name" value="Anaerob_Ser_sulfatase-maturase"/>
</dbReference>
<dbReference type="NCBIfam" id="TIGR04085">
    <property type="entry name" value="rSAM_more_4Fe4S"/>
    <property type="match status" value="1"/>
</dbReference>
<dbReference type="CDD" id="cd21120">
    <property type="entry name" value="SPASM_anSME"/>
    <property type="match status" value="1"/>
</dbReference>
<evidence type="ECO:0000256" key="2">
    <source>
        <dbReference type="ARBA" id="ARBA00022485"/>
    </source>
</evidence>
<dbReference type="STRING" id="525245.HMPREF0044_0202"/>
<dbReference type="NCBIfam" id="TIGR03942">
    <property type="entry name" value="sulfatase_rSAM"/>
    <property type="match status" value="1"/>
</dbReference>
<dbReference type="GO" id="GO:0051539">
    <property type="term" value="F:4 iron, 4 sulfur cluster binding"/>
    <property type="evidence" value="ECO:0007669"/>
    <property type="project" value="UniProtKB-KW"/>
</dbReference>
<dbReference type="SFLD" id="SFLDG01386">
    <property type="entry name" value="main_SPASM_domain-containing"/>
    <property type="match status" value="1"/>
</dbReference>
<dbReference type="SFLD" id="SFLDG01072">
    <property type="entry name" value="dehydrogenase_like"/>
    <property type="match status" value="1"/>
</dbReference>
<proteinExistence type="inferred from homology"/>
<dbReference type="GO" id="GO:0046872">
    <property type="term" value="F:metal ion binding"/>
    <property type="evidence" value="ECO:0007669"/>
    <property type="project" value="UniProtKB-KW"/>
</dbReference>
<dbReference type="PROSITE" id="PS51918">
    <property type="entry name" value="RADICAL_SAM"/>
    <property type="match status" value="1"/>
</dbReference>
<dbReference type="SUPFAM" id="SSF102114">
    <property type="entry name" value="Radical SAM enzymes"/>
    <property type="match status" value="1"/>
</dbReference>
<dbReference type="InterPro" id="IPR013785">
    <property type="entry name" value="Aldolase_TIM"/>
</dbReference>
<dbReference type="InterPro" id="IPR058240">
    <property type="entry name" value="rSAM_sf"/>
</dbReference>
<organism evidence="9 10">
    <name type="scientific">Gleimia coleocanis DSM 15436</name>
    <dbReference type="NCBI Taxonomy" id="525245"/>
    <lineage>
        <taxon>Bacteria</taxon>
        <taxon>Bacillati</taxon>
        <taxon>Actinomycetota</taxon>
        <taxon>Actinomycetes</taxon>
        <taxon>Actinomycetales</taxon>
        <taxon>Actinomycetaceae</taxon>
        <taxon>Gleimia</taxon>
    </lineage>
</organism>
<evidence type="ECO:0000256" key="7">
    <source>
        <dbReference type="ARBA" id="ARBA00023601"/>
    </source>
</evidence>
<dbReference type="HOGENOM" id="CLU_009273_10_0_11"/>
<keyword evidence="10" id="KW-1185">Reference proteome</keyword>
<evidence type="ECO:0000256" key="4">
    <source>
        <dbReference type="ARBA" id="ARBA00022723"/>
    </source>
</evidence>
<dbReference type="SFLD" id="SFLDS00029">
    <property type="entry name" value="Radical_SAM"/>
    <property type="match status" value="1"/>
</dbReference>
<dbReference type="RefSeq" id="WP_006547199.1">
    <property type="nucleotide sequence ID" value="NZ_DS999545.1"/>
</dbReference>
<feature type="domain" description="Radical SAM core" evidence="8">
    <location>
        <begin position="7"/>
        <end position="231"/>
    </location>
</feature>
<dbReference type="SFLD" id="SFLDG01067">
    <property type="entry name" value="SPASM/twitch_domain_containing"/>
    <property type="match status" value="1"/>
</dbReference>
<reference evidence="9 10" key="1">
    <citation type="submission" date="2009-01" db="EMBL/GenBank/DDBJ databases">
        <authorList>
            <person name="Qin X."/>
            <person name="Bachman B."/>
            <person name="Battles P."/>
            <person name="Bell A."/>
            <person name="Bess C."/>
            <person name="Bickham C."/>
            <person name="Chaboub L."/>
            <person name="Chen D."/>
            <person name="Coyle M."/>
            <person name="Deiros D.R."/>
            <person name="Dinh H."/>
            <person name="Forbes L."/>
            <person name="Fowler G."/>
            <person name="Francisco L."/>
            <person name="Fu Q."/>
            <person name="Gubbala S."/>
            <person name="Hale W."/>
            <person name="Han Y."/>
            <person name="Hemphill L."/>
            <person name="Highlander S.K."/>
            <person name="Hirani K."/>
            <person name="Hogues M."/>
            <person name="Jackson L."/>
            <person name="Jakkamsetti A."/>
            <person name="Javaid M."/>
            <person name="Jiang H."/>
            <person name="Korchina V."/>
            <person name="Kovar C."/>
            <person name="Lara F."/>
            <person name="Lee S."/>
            <person name="Mata R."/>
            <person name="Mathew T."/>
            <person name="Moen C."/>
            <person name="Morales K."/>
            <person name="Munidasa M."/>
            <person name="Nazareth L."/>
            <person name="Ngo R."/>
            <person name="Nguyen L."/>
            <person name="Okwuonu G."/>
            <person name="Ongeri F."/>
            <person name="Patil S."/>
            <person name="Petrosino J."/>
            <person name="Pham C."/>
            <person name="Pham P."/>
            <person name="Pu L.-L."/>
            <person name="Puazo M."/>
            <person name="Raj R."/>
            <person name="Reid J."/>
            <person name="Rouhana J."/>
            <person name="Saada N."/>
            <person name="Shang Y."/>
            <person name="Simmons D."/>
            <person name="Thornton R."/>
            <person name="Warren J."/>
            <person name="Weissenberger G."/>
            <person name="Zhang J."/>
            <person name="Zhang L."/>
            <person name="Zhou C."/>
            <person name="Zhu D."/>
            <person name="Muzny D."/>
            <person name="Worley K."/>
            <person name="Gibbs R."/>
        </authorList>
    </citation>
    <scope>NUCLEOTIDE SEQUENCE [LARGE SCALE GENOMIC DNA]</scope>
    <source>
        <strain evidence="9 10">DSM 15436</strain>
    </source>
</reference>
<keyword evidence="2" id="KW-0004">4Fe-4S</keyword>
<dbReference type="InterPro" id="IPR023885">
    <property type="entry name" value="4Fe4S-binding_SPASM_dom"/>
</dbReference>
<dbReference type="InterPro" id="IPR023867">
    <property type="entry name" value="Sulphatase_maturase_rSAM"/>
</dbReference>
<keyword evidence="5" id="KW-0408">Iron</keyword>
<name>C0VYG2_9ACTO</name>
<evidence type="ECO:0000256" key="3">
    <source>
        <dbReference type="ARBA" id="ARBA00022691"/>
    </source>
</evidence>
<evidence type="ECO:0000256" key="5">
    <source>
        <dbReference type="ARBA" id="ARBA00023004"/>
    </source>
</evidence>
<dbReference type="eggNOG" id="COG0641">
    <property type="taxonomic scope" value="Bacteria"/>
</dbReference>
<evidence type="ECO:0000256" key="1">
    <source>
        <dbReference type="ARBA" id="ARBA00001966"/>
    </source>
</evidence>
<gene>
    <name evidence="9" type="ORF">HMPREF0044_0202</name>
</gene>
<evidence type="ECO:0000313" key="10">
    <source>
        <dbReference type="Proteomes" id="UP000010301"/>
    </source>
</evidence>
<dbReference type="SFLD" id="SFLDG01384">
    <property type="entry name" value="thioether_bond_formation_requi"/>
    <property type="match status" value="1"/>
</dbReference>
<dbReference type="InterPro" id="IPR007197">
    <property type="entry name" value="rSAM"/>
</dbReference>
<dbReference type="PANTHER" id="PTHR43273:SF3">
    <property type="entry name" value="ANAEROBIC SULFATASE-MATURATING ENZYME HOMOLOG ASLB-RELATED"/>
    <property type="match status" value="1"/>
</dbReference>
<keyword evidence="6" id="KW-0411">Iron-sulfur</keyword>
<dbReference type="AlphaFoldDB" id="C0VYG2"/>
<comment type="cofactor">
    <cofactor evidence="1">
        <name>[4Fe-4S] cluster</name>
        <dbReference type="ChEBI" id="CHEBI:49883"/>
    </cofactor>
</comment>
<dbReference type="Gene3D" id="3.20.20.70">
    <property type="entry name" value="Aldolase class I"/>
    <property type="match status" value="1"/>
</dbReference>
<keyword evidence="3" id="KW-0949">S-adenosyl-L-methionine</keyword>
<dbReference type="Pfam" id="PF13186">
    <property type="entry name" value="SPASM"/>
    <property type="match status" value="1"/>
</dbReference>
<keyword evidence="9" id="KW-0560">Oxidoreductase</keyword>
<sequence length="421" mass="47931">MPQTPQNMPNLPFNVVAKPTGAACNLDCTYCFFLSKELLYDHGSQMMSPQALEDYIKNYLNSHADGDVTLVWQGGEPTLRGLDFYRLAVELGKKHARPEQNVFHAMQTNATLIDDEWAAFFKENNFLLGVSIDGPKDIHDEFRVNKAGRGSFEQVVRGWRYLEKHGVERNILCTVHAANEERGAEVYRFFRDELKATYLQFIPIVERVPEQYLPLAQAGWQVNRKHQIMYRQEGDCVTDRSVSPGGFGQFMKDIFDEWLPNDIGRVFVQHFDTMLGNIMNVPTVCVHSPVCGAALAIEHNGDVYSCDHYVEEGYVLGNVMQGDSFLQMLTSPFQQEFGMAKLQTLSRKCQACPVRVFCHGGCPKDRFVAQPDDHPQNYLCEGYFEFFSHAAPAVQLMGNLLSRGRSPQELLDPEFRARYLE</sequence>
<dbReference type="PANTHER" id="PTHR43273">
    <property type="entry name" value="ANAEROBIC SULFATASE-MATURATING ENZYME HOMOLOG ASLB-RELATED"/>
    <property type="match status" value="1"/>
</dbReference>
<dbReference type="SFLD" id="SFLDF00285">
    <property type="entry name" value="anaerobic_Ser-type_sulfatase-m"/>
    <property type="match status" value="1"/>
</dbReference>
<dbReference type="CDD" id="cd01335">
    <property type="entry name" value="Radical_SAM"/>
    <property type="match status" value="1"/>
</dbReference>
<comment type="caution">
    <text evidence="9">The sequence shown here is derived from an EMBL/GenBank/DDBJ whole genome shotgun (WGS) entry which is preliminary data.</text>
</comment>
<protein>
    <submittedName>
        <fullName evidence="9">Anaerobic sulfatase maturase</fullName>
        <ecNumber evidence="9">1.1.99.-</ecNumber>
    </submittedName>
</protein>
<dbReference type="EC" id="1.1.99.-" evidence="9"/>
<dbReference type="Pfam" id="PF04055">
    <property type="entry name" value="Radical_SAM"/>
    <property type="match status" value="1"/>
</dbReference>
<accession>C0VYG2</accession>
<evidence type="ECO:0000256" key="6">
    <source>
        <dbReference type="ARBA" id="ARBA00023014"/>
    </source>
</evidence>
<dbReference type="GO" id="GO:0016491">
    <property type="term" value="F:oxidoreductase activity"/>
    <property type="evidence" value="ECO:0007669"/>
    <property type="project" value="UniProtKB-KW"/>
</dbReference>
<keyword evidence="4" id="KW-0479">Metal-binding</keyword>
<comment type="similarity">
    <text evidence="7">Belongs to the radical SAM superfamily. Anaerobic sulfatase-maturating enzyme family.</text>
</comment>
<dbReference type="InterPro" id="IPR047207">
    <property type="entry name" value="SPASM_anSME"/>
</dbReference>
<dbReference type="EMBL" id="ACFG01000004">
    <property type="protein sequence ID" value="EEH64465.1"/>
    <property type="molecule type" value="Genomic_DNA"/>
</dbReference>
<dbReference type="Proteomes" id="UP000010301">
    <property type="component" value="Unassembled WGS sequence"/>
</dbReference>